<gene>
    <name evidence="1" type="ORF">RM704_15445</name>
</gene>
<accession>A0ABU2YX96</accession>
<organism evidence="1 2">
    <name type="scientific">Streptomyces gottesmaniae</name>
    <dbReference type="NCBI Taxonomy" id="3075518"/>
    <lineage>
        <taxon>Bacteria</taxon>
        <taxon>Bacillati</taxon>
        <taxon>Actinomycetota</taxon>
        <taxon>Actinomycetes</taxon>
        <taxon>Kitasatosporales</taxon>
        <taxon>Streptomycetaceae</taxon>
        <taxon>Streptomyces</taxon>
    </lineage>
</organism>
<reference evidence="1" key="1">
    <citation type="submission" date="2024-05" db="EMBL/GenBank/DDBJ databases">
        <title>30 novel species of actinomycetes from the DSMZ collection.</title>
        <authorList>
            <person name="Nouioui I."/>
        </authorList>
    </citation>
    <scope>NUCLEOTIDE SEQUENCE</scope>
    <source>
        <strain evidence="1">DSM 3412</strain>
    </source>
</reference>
<evidence type="ECO:0000313" key="2">
    <source>
        <dbReference type="Proteomes" id="UP001180737"/>
    </source>
</evidence>
<dbReference type="Proteomes" id="UP001180737">
    <property type="component" value="Unassembled WGS sequence"/>
</dbReference>
<name>A0ABU2YX96_9ACTN</name>
<dbReference type="EMBL" id="JAVRFJ010000012">
    <property type="protein sequence ID" value="MDT0568846.1"/>
    <property type="molecule type" value="Genomic_DNA"/>
</dbReference>
<proteinExistence type="predicted"/>
<protein>
    <submittedName>
        <fullName evidence="1">Uncharacterized protein</fullName>
    </submittedName>
</protein>
<evidence type="ECO:0000313" key="1">
    <source>
        <dbReference type="EMBL" id="MDT0568846.1"/>
    </source>
</evidence>
<sequence length="115" mass="12439">MARVQTLAEAGVNKYPFGFAVTVGSNEVQWQVTGQLADGEKHDTPTAEVEGTPAAWTDTTVTDGGEEWLAAVLGRAESPAIASIERWSTRDRSRPDHVGVTVSFHNGSRAFVRRI</sequence>
<dbReference type="RefSeq" id="WP_311590668.1">
    <property type="nucleotide sequence ID" value="NZ_JAVRFJ010000012.1"/>
</dbReference>
<keyword evidence="2" id="KW-1185">Reference proteome</keyword>
<comment type="caution">
    <text evidence="1">The sequence shown here is derived from an EMBL/GenBank/DDBJ whole genome shotgun (WGS) entry which is preliminary data.</text>
</comment>